<dbReference type="AlphaFoldDB" id="G4H9U4"/>
<dbReference type="SUPFAM" id="SSF55729">
    <property type="entry name" value="Acyl-CoA N-acyltransferases (Nat)"/>
    <property type="match status" value="1"/>
</dbReference>
<name>G4H9U4_9BACL</name>
<dbReference type="PROSITE" id="PS51186">
    <property type="entry name" value="GNAT"/>
    <property type="match status" value="1"/>
</dbReference>
<gene>
    <name evidence="4" type="ORF">PaelaDRAFT_0755</name>
</gene>
<proteinExistence type="predicted"/>
<dbReference type="Gene3D" id="3.40.630.30">
    <property type="match status" value="1"/>
</dbReference>
<evidence type="ECO:0000256" key="2">
    <source>
        <dbReference type="ARBA" id="ARBA00023315"/>
    </source>
</evidence>
<keyword evidence="1 4" id="KW-0808">Transferase</keyword>
<evidence type="ECO:0000256" key="1">
    <source>
        <dbReference type="ARBA" id="ARBA00022679"/>
    </source>
</evidence>
<dbReference type="InterPro" id="IPR000182">
    <property type="entry name" value="GNAT_dom"/>
</dbReference>
<dbReference type="CDD" id="cd04301">
    <property type="entry name" value="NAT_SF"/>
    <property type="match status" value="1"/>
</dbReference>
<evidence type="ECO:0000313" key="4">
    <source>
        <dbReference type="EMBL" id="EHB68629.1"/>
    </source>
</evidence>
<protein>
    <submittedName>
        <fullName evidence="4">GCN5-related N-acetyltransferase</fullName>
    </submittedName>
</protein>
<feature type="domain" description="N-acetyltransferase" evidence="3">
    <location>
        <begin position="14"/>
        <end position="160"/>
    </location>
</feature>
<dbReference type="GO" id="GO:0016747">
    <property type="term" value="F:acyltransferase activity, transferring groups other than amino-acyl groups"/>
    <property type="evidence" value="ECO:0007669"/>
    <property type="project" value="InterPro"/>
</dbReference>
<dbReference type="InterPro" id="IPR050832">
    <property type="entry name" value="Bact_Acetyltransf"/>
</dbReference>
<organism evidence="4 5">
    <name type="scientific">Paenibacillus lactis 154</name>
    <dbReference type="NCBI Taxonomy" id="743719"/>
    <lineage>
        <taxon>Bacteria</taxon>
        <taxon>Bacillati</taxon>
        <taxon>Bacillota</taxon>
        <taxon>Bacilli</taxon>
        <taxon>Bacillales</taxon>
        <taxon>Paenibacillaceae</taxon>
        <taxon>Paenibacillus</taxon>
    </lineage>
</organism>
<dbReference type="PATRIC" id="fig|743719.3.peg.756"/>
<evidence type="ECO:0000313" key="5">
    <source>
        <dbReference type="Proteomes" id="UP000003891"/>
    </source>
</evidence>
<accession>G4H9U4</accession>
<dbReference type="PANTHER" id="PTHR43877">
    <property type="entry name" value="AMINOALKYLPHOSPHONATE N-ACETYLTRANSFERASE-RELATED-RELATED"/>
    <property type="match status" value="1"/>
</dbReference>
<dbReference type="Proteomes" id="UP000003891">
    <property type="component" value="Unassembled WGS sequence"/>
</dbReference>
<reference evidence="4 5" key="1">
    <citation type="submission" date="2011-09" db="EMBL/GenBank/DDBJ databases">
        <title>The draft genome of Paenibacillus lactis 154.</title>
        <authorList>
            <consortium name="US DOE Joint Genome Institute (JGI-PGF)"/>
            <person name="Lucas S."/>
            <person name="Han J."/>
            <person name="Lapidus A."/>
            <person name="Cheng J.-F."/>
            <person name="Goodwin L."/>
            <person name="Pitluck S."/>
            <person name="Peters L."/>
            <person name="Land M.L."/>
            <person name="Hauser L."/>
            <person name="Siebers A."/>
            <person name="Thelen M."/>
            <person name="Hugenholtz P."/>
            <person name="Allgaier M."/>
            <person name="Woyke T.J."/>
        </authorList>
    </citation>
    <scope>NUCLEOTIDE SEQUENCE [LARGE SCALE GENOMIC DNA]</scope>
    <source>
        <strain evidence="4 5">154</strain>
    </source>
</reference>
<evidence type="ECO:0000259" key="3">
    <source>
        <dbReference type="PROSITE" id="PS51186"/>
    </source>
</evidence>
<dbReference type="InterPro" id="IPR016181">
    <property type="entry name" value="Acyl_CoA_acyltransferase"/>
</dbReference>
<sequence>MDGYIRLIRGGKQMHVYQVQGFDPGELDELVSESSREGFRHIRRLVDEYISGVNRFDRNHEALFVCRSEGRIIGICGLNQAPDSGGDTGRVRRMYVLPEFRRQGVGRMLMQAVIQAAPDHYSWLVLRTDQPQAGDFYISLGFSESPQHLNITHCLKLGGQRQDDYSG</sequence>
<dbReference type="STRING" id="743719.PaelaDRAFT_0755"/>
<keyword evidence="2" id="KW-0012">Acyltransferase</keyword>
<dbReference type="EMBL" id="AGIP01000001">
    <property type="protein sequence ID" value="EHB68629.1"/>
    <property type="molecule type" value="Genomic_DNA"/>
</dbReference>
<dbReference type="Pfam" id="PF00583">
    <property type="entry name" value="Acetyltransf_1"/>
    <property type="match status" value="1"/>
</dbReference>
<dbReference type="eggNOG" id="COG0456">
    <property type="taxonomic scope" value="Bacteria"/>
</dbReference>